<feature type="domain" description="Phosphatidylinositol-specific phospholipase C X" evidence="3">
    <location>
        <begin position="87"/>
        <end position="225"/>
    </location>
</feature>
<dbReference type="EMBL" id="MN740153">
    <property type="protein sequence ID" value="QHT90185.1"/>
    <property type="molecule type" value="Genomic_DNA"/>
</dbReference>
<keyword evidence="2" id="KW-0472">Membrane</keyword>
<keyword evidence="2" id="KW-0812">Transmembrane</keyword>
<feature type="compositionally biased region" description="Polar residues" evidence="1">
    <location>
        <begin position="369"/>
        <end position="387"/>
    </location>
</feature>
<reference evidence="4" key="1">
    <citation type="journal article" date="2020" name="Nature">
        <title>Giant virus diversity and host interactions through global metagenomics.</title>
        <authorList>
            <person name="Schulz F."/>
            <person name="Roux S."/>
            <person name="Paez-Espino D."/>
            <person name="Jungbluth S."/>
            <person name="Walsh D.A."/>
            <person name="Denef V.J."/>
            <person name="McMahon K.D."/>
            <person name="Konstantinidis K.T."/>
            <person name="Eloe-Fadrosh E.A."/>
            <person name="Kyrpides N.C."/>
            <person name="Woyke T."/>
        </authorList>
    </citation>
    <scope>NUCLEOTIDE SEQUENCE</scope>
    <source>
        <strain evidence="4">GVMAG-M-3300023184-68</strain>
    </source>
</reference>
<accession>A0A6C0ICP1</accession>
<feature type="region of interest" description="Disordered" evidence="1">
    <location>
        <begin position="361"/>
        <end position="387"/>
    </location>
</feature>
<evidence type="ECO:0000313" key="4">
    <source>
        <dbReference type="EMBL" id="QHT90185.1"/>
    </source>
</evidence>
<evidence type="ECO:0000256" key="2">
    <source>
        <dbReference type="SAM" id="Phobius"/>
    </source>
</evidence>
<dbReference type="Pfam" id="PF00388">
    <property type="entry name" value="PI-PLC-X"/>
    <property type="match status" value="1"/>
</dbReference>
<proteinExistence type="predicted"/>
<name>A0A6C0ICP1_9ZZZZ</name>
<dbReference type="GO" id="GO:0008081">
    <property type="term" value="F:phosphoric diester hydrolase activity"/>
    <property type="evidence" value="ECO:0007669"/>
    <property type="project" value="InterPro"/>
</dbReference>
<dbReference type="GO" id="GO:0006629">
    <property type="term" value="P:lipid metabolic process"/>
    <property type="evidence" value="ECO:0007669"/>
    <property type="project" value="InterPro"/>
</dbReference>
<sequence length="387" mass="43569">MTVIRKWIIFLVILISFFILYHLLLQRAEIMKLPSTTQDAVGSDTGTIQEGMATASTVAGQTNELSIMTVKNEGPGVTTYNVQSMGNLPLKEYCIKSSYNSACSGTFMNLNTIKYILQRGCRFLDFELYYINQNVVVGFSDDGYTMLSKNTLALTDVFASLISNGFSAPSPNLGDPLFVQLRIRTTDPQAYQNIATAITSGLSTRLFKGNVNGNTLINTIMGKIVLVVDAQVSGDYSMYPICNTGDNNCKSLGMLVNMQSNIYPLYKYNSKQMTNLLSNPPAMYDSQNTDITVLRMIEPATSTETVNPNSSLFIQNYGVQIVENRFYMTDTALNKYEQFFRDNKMAFVPFYIALPYLHKSKGKPKNNRRPSQYNQRRPSQYHRNTMY</sequence>
<keyword evidence="2" id="KW-1133">Transmembrane helix</keyword>
<protein>
    <recommendedName>
        <fullName evidence="3">Phosphatidylinositol-specific phospholipase C X domain-containing protein</fullName>
    </recommendedName>
</protein>
<dbReference type="Gene3D" id="3.20.20.190">
    <property type="entry name" value="Phosphatidylinositol (PI) phosphodiesterase"/>
    <property type="match status" value="1"/>
</dbReference>
<dbReference type="AlphaFoldDB" id="A0A6C0ICP1"/>
<dbReference type="InterPro" id="IPR000909">
    <property type="entry name" value="PLipase_C_PInositol-sp_X_dom"/>
</dbReference>
<organism evidence="4">
    <name type="scientific">viral metagenome</name>
    <dbReference type="NCBI Taxonomy" id="1070528"/>
    <lineage>
        <taxon>unclassified sequences</taxon>
        <taxon>metagenomes</taxon>
        <taxon>organismal metagenomes</taxon>
    </lineage>
</organism>
<evidence type="ECO:0000259" key="3">
    <source>
        <dbReference type="Pfam" id="PF00388"/>
    </source>
</evidence>
<dbReference type="InterPro" id="IPR017946">
    <property type="entry name" value="PLC-like_Pdiesterase_TIM-brl"/>
</dbReference>
<dbReference type="SUPFAM" id="SSF51695">
    <property type="entry name" value="PLC-like phosphodiesterases"/>
    <property type="match status" value="1"/>
</dbReference>
<feature type="transmembrane region" description="Helical" evidence="2">
    <location>
        <begin position="7"/>
        <end position="25"/>
    </location>
</feature>
<evidence type="ECO:0000256" key="1">
    <source>
        <dbReference type="SAM" id="MobiDB-lite"/>
    </source>
</evidence>